<dbReference type="Proteomes" id="UP001162029">
    <property type="component" value="Unassembled WGS sequence"/>
</dbReference>
<evidence type="ECO:0000313" key="2">
    <source>
        <dbReference type="EMBL" id="CAI5721954.1"/>
    </source>
</evidence>
<dbReference type="AlphaFoldDB" id="A0AAV0THD5"/>
<dbReference type="EMBL" id="CANTFM010000445">
    <property type="protein sequence ID" value="CAI5721954.1"/>
    <property type="molecule type" value="Genomic_DNA"/>
</dbReference>
<accession>A0AAV0THD5</accession>
<protein>
    <recommendedName>
        <fullName evidence="4">Glycine-rich protein</fullName>
    </recommendedName>
</protein>
<feature type="signal peptide" evidence="1">
    <location>
        <begin position="1"/>
        <end position="23"/>
    </location>
</feature>
<evidence type="ECO:0008006" key="4">
    <source>
        <dbReference type="Google" id="ProtNLM"/>
    </source>
</evidence>
<proteinExistence type="predicted"/>
<keyword evidence="1" id="KW-0732">Signal</keyword>
<name>A0AAV0THD5_9STRA</name>
<organism evidence="2 3">
    <name type="scientific">Peronospora destructor</name>
    <dbReference type="NCBI Taxonomy" id="86335"/>
    <lineage>
        <taxon>Eukaryota</taxon>
        <taxon>Sar</taxon>
        <taxon>Stramenopiles</taxon>
        <taxon>Oomycota</taxon>
        <taxon>Peronosporomycetes</taxon>
        <taxon>Peronosporales</taxon>
        <taxon>Peronosporaceae</taxon>
        <taxon>Peronospora</taxon>
    </lineage>
</organism>
<evidence type="ECO:0000256" key="1">
    <source>
        <dbReference type="SAM" id="SignalP"/>
    </source>
</evidence>
<evidence type="ECO:0000313" key="3">
    <source>
        <dbReference type="Proteomes" id="UP001162029"/>
    </source>
</evidence>
<reference evidence="2" key="1">
    <citation type="submission" date="2022-12" db="EMBL/GenBank/DDBJ databases">
        <authorList>
            <person name="Webb A."/>
        </authorList>
    </citation>
    <scope>NUCLEOTIDE SEQUENCE</scope>
    <source>
        <strain evidence="2">Pd1</strain>
    </source>
</reference>
<keyword evidence="3" id="KW-1185">Reference proteome</keyword>
<gene>
    <name evidence="2" type="ORF">PDE001_LOCUS2574</name>
</gene>
<comment type="caution">
    <text evidence="2">The sequence shown here is derived from an EMBL/GenBank/DDBJ whole genome shotgun (WGS) entry which is preliminary data.</text>
</comment>
<sequence>MFTSSKFIAVCLAVAALSNGVYAEKEAAQTFGHLGMGPYGGGVYGAGMYGPGDGYGGGYGGLGEGDGYGTGVNGVGLGNRYDVTC</sequence>
<feature type="chain" id="PRO_5043818812" description="Glycine-rich protein" evidence="1">
    <location>
        <begin position="24"/>
        <end position="85"/>
    </location>
</feature>